<dbReference type="AlphaFoldDB" id="A0A0F7SHY5"/>
<dbReference type="InterPro" id="IPR054708">
    <property type="entry name" value="MTPAP-like_central"/>
</dbReference>
<dbReference type="PANTHER" id="PTHR12271">
    <property type="entry name" value="POLY A POLYMERASE CID PAP -RELATED"/>
    <property type="match status" value="1"/>
</dbReference>
<evidence type="ECO:0000313" key="3">
    <source>
        <dbReference type="EMBL" id="CDZ97328.1"/>
    </source>
</evidence>
<feature type="compositionally biased region" description="Low complexity" evidence="1">
    <location>
        <begin position="166"/>
        <end position="181"/>
    </location>
</feature>
<name>A0A0F7SHY5_PHARH</name>
<feature type="region of interest" description="Disordered" evidence="1">
    <location>
        <begin position="480"/>
        <end position="501"/>
    </location>
</feature>
<feature type="compositionally biased region" description="Basic residues" evidence="1">
    <location>
        <begin position="132"/>
        <end position="143"/>
    </location>
</feature>
<evidence type="ECO:0000256" key="1">
    <source>
        <dbReference type="SAM" id="MobiDB-lite"/>
    </source>
</evidence>
<accession>A0A0F7SHY5</accession>
<dbReference type="Pfam" id="PF22600">
    <property type="entry name" value="MTPAP-like_central"/>
    <property type="match status" value="1"/>
</dbReference>
<dbReference type="EMBL" id="LN483167">
    <property type="protein sequence ID" value="CDZ97328.1"/>
    <property type="molecule type" value="Genomic_DNA"/>
</dbReference>
<dbReference type="GO" id="GO:0010605">
    <property type="term" value="P:negative regulation of macromolecule metabolic process"/>
    <property type="evidence" value="ECO:0007669"/>
    <property type="project" value="UniProtKB-ARBA"/>
</dbReference>
<evidence type="ECO:0000259" key="2">
    <source>
        <dbReference type="Pfam" id="PF22600"/>
    </source>
</evidence>
<dbReference type="InterPro" id="IPR043519">
    <property type="entry name" value="NT_sf"/>
</dbReference>
<feature type="compositionally biased region" description="Basic residues" evidence="1">
    <location>
        <begin position="681"/>
        <end position="690"/>
    </location>
</feature>
<proteinExistence type="predicted"/>
<feature type="compositionally biased region" description="Low complexity" evidence="1">
    <location>
        <begin position="61"/>
        <end position="72"/>
    </location>
</feature>
<feature type="domain" description="Poly(A) RNA polymerase mitochondrial-like central palm" evidence="2">
    <location>
        <begin position="242"/>
        <end position="387"/>
    </location>
</feature>
<reference evidence="3" key="1">
    <citation type="submission" date="2014-08" db="EMBL/GenBank/DDBJ databases">
        <authorList>
            <person name="Sharma Rahul"/>
            <person name="Thines Marco"/>
        </authorList>
    </citation>
    <scope>NUCLEOTIDE SEQUENCE</scope>
</reference>
<sequence>MSDTVKDSDPQRSDHLVTIDPSHSVDLVVLCRIDVLLLTITSSSSSTVNTLTTNAHTNGQSDSSARQSSTSSMTEHKVRSGSVRITRPQSAADIVTSETTLASSSRSPVSPKQTVLEGKSKEGGGGGESKGKSSKSKGARRHAAAANDSAPISTPRAPSSTKQEASRQQSVQQQRAFSSAQINMEGVSRELRNSKSSSLNNPPSAPESVIYRHPTIPSSYYRTPDPRTSIPAQVINLDGSDLHREILKSWEASVPSRATVRSRERTLEKVCRAVSRFGSQYKVAVFGSAAIGVDGDKSDMDLCVVDQEHPQGYRNFDLTKKPKGNTIYNMYDLAYMLKAKGGMMDVTAIAFAKTPIVKFRDPTTDIEVDMNVNDLGGVYNTSLILSYCLLAPYTLRPLLHAVKHWAKSRKINDASGRSGHPTFSSYTLNLLCVSYMQSCQLLPNLQSPELIDRLGVPPAEIWIRGFLKRDKADKLDTTFAPVGRESGAGEEDGPDMPGMSQEEVDEWKDLNLQVDVGELVKRFFQWYGEQSPRINIDPAVGVESAVRAWDWSRCLSSVLHGGTVRREFPFGQAAAAATKDELERMDEETRERERQLAAQIPHSRWINDALVVQDPFIIDKNCTGVINVPTAILLKEEFARAYHILEQGGSFLREVCQPRFVATMRQGVRHDSRGGGGGRGGGRRREKSDK</sequence>
<dbReference type="SUPFAM" id="SSF81301">
    <property type="entry name" value="Nucleotidyltransferase"/>
    <property type="match status" value="1"/>
</dbReference>
<organism evidence="3">
    <name type="scientific">Phaffia rhodozyma</name>
    <name type="common">Yeast</name>
    <name type="synonym">Xanthophyllomyces dendrorhous</name>
    <dbReference type="NCBI Taxonomy" id="264483"/>
    <lineage>
        <taxon>Eukaryota</taxon>
        <taxon>Fungi</taxon>
        <taxon>Dikarya</taxon>
        <taxon>Basidiomycota</taxon>
        <taxon>Agaricomycotina</taxon>
        <taxon>Tremellomycetes</taxon>
        <taxon>Cystofilobasidiales</taxon>
        <taxon>Mrakiaceae</taxon>
        <taxon>Phaffia</taxon>
    </lineage>
</organism>
<dbReference type="GO" id="GO:0031123">
    <property type="term" value="P:RNA 3'-end processing"/>
    <property type="evidence" value="ECO:0007669"/>
    <property type="project" value="TreeGrafter"/>
</dbReference>
<dbReference type="PANTHER" id="PTHR12271:SF40">
    <property type="entry name" value="POLY(A) RNA POLYMERASE GLD2"/>
    <property type="match status" value="1"/>
</dbReference>
<dbReference type="GO" id="GO:0016779">
    <property type="term" value="F:nucleotidyltransferase activity"/>
    <property type="evidence" value="ECO:0007669"/>
    <property type="project" value="UniProtKB-ARBA"/>
</dbReference>
<dbReference type="Gene3D" id="1.10.1410.10">
    <property type="match status" value="1"/>
</dbReference>
<feature type="region of interest" description="Disordered" evidence="1">
    <location>
        <begin position="666"/>
        <end position="690"/>
    </location>
</feature>
<dbReference type="SUPFAM" id="SSF81631">
    <property type="entry name" value="PAP/OAS1 substrate-binding domain"/>
    <property type="match status" value="1"/>
</dbReference>
<feature type="compositionally biased region" description="Polar residues" evidence="1">
    <location>
        <begin position="150"/>
        <end position="162"/>
    </location>
</feature>
<feature type="compositionally biased region" description="Low complexity" evidence="1">
    <location>
        <begin position="194"/>
        <end position="208"/>
    </location>
</feature>
<dbReference type="CDD" id="cd05402">
    <property type="entry name" value="NT_PAP_TUTase"/>
    <property type="match status" value="1"/>
</dbReference>
<dbReference type="Gene3D" id="3.30.460.10">
    <property type="entry name" value="Beta Polymerase, domain 2"/>
    <property type="match status" value="1"/>
</dbReference>
<keyword evidence="3" id="KW-0808">Transferase</keyword>
<protein>
    <submittedName>
        <fullName evidence="3">S-M checkpoint control protein CID1 and related nucleotidyltransferases</fullName>
    </submittedName>
</protein>
<feature type="compositionally biased region" description="Polar residues" evidence="1">
    <location>
        <begin position="96"/>
        <end position="113"/>
    </location>
</feature>
<feature type="region of interest" description="Disordered" evidence="1">
    <location>
        <begin position="48"/>
        <end position="227"/>
    </location>
</feature>